<dbReference type="OrthoDB" id="10551710at2759"/>
<evidence type="ECO:0000313" key="2">
    <source>
        <dbReference type="Proteomes" id="UP000282613"/>
    </source>
</evidence>
<sequence length="79" mass="8737">MLADRWVAIVNSRYLLLLTPDLKSPQQGDPVSGDLQLCHFFETANPAEFAEQILNLQLTRLAALNEGGDSPEKVRSLSI</sequence>
<gene>
    <name evidence="1" type="ORF">TASK_LOCUS10254</name>
</gene>
<proteinExistence type="predicted"/>
<accession>A0A0R3WHB0</accession>
<dbReference type="Proteomes" id="UP000282613">
    <property type="component" value="Unassembled WGS sequence"/>
</dbReference>
<dbReference type="AlphaFoldDB" id="A0A0R3WHB0"/>
<protein>
    <submittedName>
        <fullName evidence="3">Transcriptional regulator</fullName>
    </submittedName>
</protein>
<reference evidence="1 2" key="2">
    <citation type="submission" date="2018-11" db="EMBL/GenBank/DDBJ databases">
        <authorList>
            <consortium name="Pathogen Informatics"/>
        </authorList>
    </citation>
    <scope>NUCLEOTIDE SEQUENCE [LARGE SCALE GENOMIC DNA]</scope>
</reference>
<organism evidence="3">
    <name type="scientific">Taenia asiatica</name>
    <name type="common">Asian tapeworm</name>
    <dbReference type="NCBI Taxonomy" id="60517"/>
    <lineage>
        <taxon>Eukaryota</taxon>
        <taxon>Metazoa</taxon>
        <taxon>Spiralia</taxon>
        <taxon>Lophotrochozoa</taxon>
        <taxon>Platyhelminthes</taxon>
        <taxon>Cestoda</taxon>
        <taxon>Eucestoda</taxon>
        <taxon>Cyclophyllidea</taxon>
        <taxon>Taeniidae</taxon>
        <taxon>Taenia</taxon>
    </lineage>
</organism>
<evidence type="ECO:0000313" key="3">
    <source>
        <dbReference type="WBParaSite" id="TASK_0001025301-mRNA-1"/>
    </source>
</evidence>
<dbReference type="WBParaSite" id="TASK_0001025301-mRNA-1">
    <property type="protein sequence ID" value="TASK_0001025301-mRNA-1"/>
    <property type="gene ID" value="TASK_0001025301"/>
</dbReference>
<evidence type="ECO:0000313" key="1">
    <source>
        <dbReference type="EMBL" id="VDK50458.1"/>
    </source>
</evidence>
<dbReference type="STRING" id="60517.A0A0R3WHB0"/>
<reference evidence="3" key="1">
    <citation type="submission" date="2017-02" db="UniProtKB">
        <authorList>
            <consortium name="WormBaseParasite"/>
        </authorList>
    </citation>
    <scope>IDENTIFICATION</scope>
</reference>
<name>A0A0R3WHB0_TAEAS</name>
<keyword evidence="2" id="KW-1185">Reference proteome</keyword>
<dbReference type="EMBL" id="UYRS01021588">
    <property type="protein sequence ID" value="VDK50458.1"/>
    <property type="molecule type" value="Genomic_DNA"/>
</dbReference>